<dbReference type="GO" id="GO:0004222">
    <property type="term" value="F:metalloendopeptidase activity"/>
    <property type="evidence" value="ECO:0007669"/>
    <property type="project" value="InterPro"/>
</dbReference>
<keyword evidence="2" id="KW-1185">Reference proteome</keyword>
<dbReference type="Gene3D" id="3.40.390.10">
    <property type="entry name" value="Collagenase (Catalytic Domain)"/>
    <property type="match status" value="1"/>
</dbReference>
<dbReference type="SUPFAM" id="SSF55486">
    <property type="entry name" value="Metalloproteases ('zincins'), catalytic domain"/>
    <property type="match status" value="1"/>
</dbReference>
<evidence type="ECO:0000313" key="2">
    <source>
        <dbReference type="Proteomes" id="UP000675881"/>
    </source>
</evidence>
<dbReference type="AlphaFoldDB" id="A0A7R8CKF6"/>
<reference evidence="1" key="1">
    <citation type="submission" date="2021-02" db="EMBL/GenBank/DDBJ databases">
        <authorList>
            <person name="Bekaert M."/>
        </authorList>
    </citation>
    <scope>NUCLEOTIDE SEQUENCE</scope>
    <source>
        <strain evidence="1">IoA-00</strain>
    </source>
</reference>
<dbReference type="Proteomes" id="UP000675881">
    <property type="component" value="Chromosome 11"/>
</dbReference>
<protein>
    <submittedName>
        <fullName evidence="1">(salmon louse) hypothetical protein</fullName>
    </submittedName>
</protein>
<dbReference type="EMBL" id="HG994590">
    <property type="protein sequence ID" value="CAF2803123.1"/>
    <property type="molecule type" value="Genomic_DNA"/>
</dbReference>
<sequence length="128" mass="15277">MGEYYASKQRLNFQESLAELQRSIYIQENFKNDLSNPGNAYHDKLMNHDALKCQTKECFRVSNEILKNLNQKVDPCTDFEEEFSCGGFRRHYLLKNKLFINNAFSALETNSLKTKYRWQRKAWHLLQM</sequence>
<accession>A0A7R8CKF6</accession>
<dbReference type="PROSITE" id="PS51885">
    <property type="entry name" value="NEPRILYSIN"/>
    <property type="match status" value="1"/>
</dbReference>
<name>A0A7R8CKF6_LEPSM</name>
<evidence type="ECO:0000313" key="1">
    <source>
        <dbReference type="EMBL" id="CAF2803123.1"/>
    </source>
</evidence>
<dbReference type="GO" id="GO:0006508">
    <property type="term" value="P:proteolysis"/>
    <property type="evidence" value="ECO:0007669"/>
    <property type="project" value="InterPro"/>
</dbReference>
<organism evidence="1 2">
    <name type="scientific">Lepeophtheirus salmonis</name>
    <name type="common">Salmon louse</name>
    <name type="synonym">Caligus salmonis</name>
    <dbReference type="NCBI Taxonomy" id="72036"/>
    <lineage>
        <taxon>Eukaryota</taxon>
        <taxon>Metazoa</taxon>
        <taxon>Ecdysozoa</taxon>
        <taxon>Arthropoda</taxon>
        <taxon>Crustacea</taxon>
        <taxon>Multicrustacea</taxon>
        <taxon>Hexanauplia</taxon>
        <taxon>Copepoda</taxon>
        <taxon>Siphonostomatoida</taxon>
        <taxon>Caligidae</taxon>
        <taxon>Lepeophtheirus</taxon>
    </lineage>
</organism>
<gene>
    <name evidence="1" type="ORF">LSAA_3378</name>
</gene>
<dbReference type="InterPro" id="IPR000718">
    <property type="entry name" value="Peptidase_M13"/>
</dbReference>
<proteinExistence type="predicted"/>
<dbReference type="InterPro" id="IPR024079">
    <property type="entry name" value="MetalloPept_cat_dom_sf"/>
</dbReference>